<organism evidence="1 2">
    <name type="scientific">Streptomyces canus</name>
    <dbReference type="NCBI Taxonomy" id="58343"/>
    <lineage>
        <taxon>Bacteria</taxon>
        <taxon>Bacillati</taxon>
        <taxon>Actinomycetota</taxon>
        <taxon>Actinomycetes</taxon>
        <taxon>Kitasatosporales</taxon>
        <taxon>Streptomycetaceae</taxon>
        <taxon>Streptomyces</taxon>
        <taxon>Streptomyces aurantiacus group</taxon>
    </lineage>
</organism>
<dbReference type="Proteomes" id="UP000053669">
    <property type="component" value="Unassembled WGS sequence"/>
</dbReference>
<sequence length="68" mass="7212">MQFIGYAGFVRATIVRDFRADEVTKINFASSAVDRGGLASILAVGLRCAAMTTGTALRHTRIGDPALL</sequence>
<name>A0A101RJS5_9ACTN</name>
<dbReference type="STRING" id="58343.AQJ46_50630"/>
<comment type="caution">
    <text evidence="1">The sequence shown here is derived from an EMBL/GenBank/DDBJ whole genome shotgun (WGS) entry which is preliminary data.</text>
</comment>
<dbReference type="AlphaFoldDB" id="A0A101RJS5"/>
<dbReference type="RefSeq" id="WP_059212135.1">
    <property type="nucleotide sequence ID" value="NZ_KQ948695.1"/>
</dbReference>
<evidence type="ECO:0000313" key="1">
    <source>
        <dbReference type="EMBL" id="KUN53009.1"/>
    </source>
</evidence>
<gene>
    <name evidence="1" type="ORF">AQJ46_50630</name>
</gene>
<evidence type="ECO:0000313" key="2">
    <source>
        <dbReference type="Proteomes" id="UP000053669"/>
    </source>
</evidence>
<protein>
    <submittedName>
        <fullName evidence="1">Uncharacterized protein</fullName>
    </submittedName>
</protein>
<accession>A0A101RJS5</accession>
<dbReference type="EMBL" id="LMWU01000088">
    <property type="protein sequence ID" value="KUN53009.1"/>
    <property type="molecule type" value="Genomic_DNA"/>
</dbReference>
<proteinExistence type="predicted"/>
<reference evidence="1 2" key="1">
    <citation type="submission" date="2015-10" db="EMBL/GenBank/DDBJ databases">
        <title>Draft genome sequence of Streptomyces canus DSM 40017, type strain for the species Streptomyces canus.</title>
        <authorList>
            <person name="Ruckert C."/>
            <person name="Winkler A."/>
            <person name="Kalinowski J."/>
            <person name="Kampfer P."/>
            <person name="Glaeser S."/>
        </authorList>
    </citation>
    <scope>NUCLEOTIDE SEQUENCE [LARGE SCALE GENOMIC DNA]</scope>
    <source>
        <strain evidence="1 2">DSM 40017</strain>
    </source>
</reference>